<feature type="domain" description="Purine catabolism PurC-like" evidence="1">
    <location>
        <begin position="20"/>
        <end position="125"/>
    </location>
</feature>
<dbReference type="InterPro" id="IPR051448">
    <property type="entry name" value="CdaR-like_regulators"/>
</dbReference>
<protein>
    <submittedName>
        <fullName evidence="3">Sugar diacid utilization regulator</fullName>
    </submittedName>
</protein>
<evidence type="ECO:0000259" key="2">
    <source>
        <dbReference type="Pfam" id="PF13556"/>
    </source>
</evidence>
<evidence type="ECO:0000313" key="3">
    <source>
        <dbReference type="EMBL" id="PAK78688.1"/>
    </source>
</evidence>
<reference evidence="3 4" key="1">
    <citation type="submission" date="2017-04" db="EMBL/GenBank/DDBJ databases">
        <title>Kefir bacterial isolates.</title>
        <authorList>
            <person name="Kim Y."/>
            <person name="Blasche S."/>
            <person name="Patil K.R."/>
        </authorList>
    </citation>
    <scope>NUCLEOTIDE SEQUENCE [LARGE SCALE GENOMIC DNA]</scope>
    <source>
        <strain evidence="3 4">OG2</strain>
    </source>
</reference>
<evidence type="ECO:0000259" key="1">
    <source>
        <dbReference type="Pfam" id="PF07905"/>
    </source>
</evidence>
<dbReference type="InterPro" id="IPR042070">
    <property type="entry name" value="PucR_C-HTH_sf"/>
</dbReference>
<name>A0A269XZK1_9LACO</name>
<dbReference type="Pfam" id="PF13556">
    <property type="entry name" value="HTH_30"/>
    <property type="match status" value="1"/>
</dbReference>
<dbReference type="Gene3D" id="1.10.10.2840">
    <property type="entry name" value="PucR C-terminal helix-turn-helix domain"/>
    <property type="match status" value="1"/>
</dbReference>
<dbReference type="InterPro" id="IPR025736">
    <property type="entry name" value="PucR_C-HTH_dom"/>
</dbReference>
<comment type="caution">
    <text evidence="3">The sequence shown here is derived from an EMBL/GenBank/DDBJ whole genome shotgun (WGS) entry which is preliminary data.</text>
</comment>
<dbReference type="Pfam" id="PF07905">
    <property type="entry name" value="PucR"/>
    <property type="match status" value="1"/>
</dbReference>
<sequence>MITLQQVVDQEKQRIIQVNQAKVSNRGVSAITILDSSSSDGQTKAGELIITSSRMLPNSLDATKQFVSQLVRKQTTALMIKPYSDGETSEVSKDLIEYCDQLNYPLFRIQNHTTIVQVLNDVNDLLSEGRRINKMADLDLDYLLKSNSPSDKDFDFISGLKHIDLSRLNVRVSKITFAQAPSARKRLSVQFSLIGQIQDFFDRVLRENRIKTYFILESANGATAISFFDHDQVELPPYDCEPYKRLINNVRIPNYTVYEGVSNPHVAKKIHRANTEASFSTEIAKTLNWSMRPIFYRDVSLWDLVRKLSKIQDSRLYPVEMDQALEDHEMFETIREFFRQNESLKKTSQALFTHPNTIRYRLNMIYRQTGLDYRLTNDKFLIYIAFIKKLMADNQS</sequence>
<accession>A0A269XZK1</accession>
<dbReference type="InterPro" id="IPR012914">
    <property type="entry name" value="PucR_dom"/>
</dbReference>
<dbReference type="RefSeq" id="WP_095355084.1">
    <property type="nucleotide sequence ID" value="NZ_NCXI01000088.1"/>
</dbReference>
<evidence type="ECO:0000313" key="4">
    <source>
        <dbReference type="Proteomes" id="UP000216802"/>
    </source>
</evidence>
<proteinExistence type="predicted"/>
<dbReference type="EMBL" id="NCXI01000088">
    <property type="protein sequence ID" value="PAK78688.1"/>
    <property type="molecule type" value="Genomic_DNA"/>
</dbReference>
<gene>
    <name evidence="3" type="ORF">B8W98_09850</name>
</gene>
<organism evidence="3 4">
    <name type="scientific">Lentilactobacillus parakefiri</name>
    <dbReference type="NCBI Taxonomy" id="152332"/>
    <lineage>
        <taxon>Bacteria</taxon>
        <taxon>Bacillati</taxon>
        <taxon>Bacillota</taxon>
        <taxon>Bacilli</taxon>
        <taxon>Lactobacillales</taxon>
        <taxon>Lactobacillaceae</taxon>
        <taxon>Lentilactobacillus</taxon>
    </lineage>
</organism>
<dbReference type="Proteomes" id="UP000216802">
    <property type="component" value="Unassembled WGS sequence"/>
</dbReference>
<feature type="domain" description="PucR C-terminal helix-turn-helix" evidence="2">
    <location>
        <begin position="331"/>
        <end position="386"/>
    </location>
</feature>
<dbReference type="PANTHER" id="PTHR33744">
    <property type="entry name" value="CARBOHYDRATE DIACID REGULATOR"/>
    <property type="match status" value="1"/>
</dbReference>
<dbReference type="AlphaFoldDB" id="A0A269XZK1"/>